<dbReference type="EMBL" id="WSRS01000001">
    <property type="protein sequence ID" value="MVX58066.1"/>
    <property type="molecule type" value="Genomic_DNA"/>
</dbReference>
<dbReference type="GO" id="GO:0046872">
    <property type="term" value="F:metal ion binding"/>
    <property type="evidence" value="ECO:0007669"/>
    <property type="project" value="UniProtKB-KW"/>
</dbReference>
<comment type="caution">
    <text evidence="6">The sequence shown here is derived from an EMBL/GenBank/DDBJ whole genome shotgun (WGS) entry which is preliminary data.</text>
</comment>
<accession>A0A7X3G6M3</accession>
<proteinExistence type="inferred from homology"/>
<dbReference type="Proteomes" id="UP000461595">
    <property type="component" value="Unassembled WGS sequence"/>
</dbReference>
<dbReference type="RefSeq" id="WP_160331900.1">
    <property type="nucleotide sequence ID" value="NZ_WSRS01000001.1"/>
</dbReference>
<dbReference type="Pfam" id="PF01784">
    <property type="entry name" value="DUF34_NIF3"/>
    <property type="match status" value="1"/>
</dbReference>
<reference evidence="6 7" key="1">
    <citation type="submission" date="2019-12" db="EMBL/GenBank/DDBJ databases">
        <title>Microbes associate with the intestines of laboratory mice.</title>
        <authorList>
            <person name="Navarre W."/>
            <person name="Wong E."/>
        </authorList>
    </citation>
    <scope>NUCLEOTIDE SEQUENCE [LARGE SCALE GENOMIC DNA]</scope>
    <source>
        <strain evidence="6 7">NM51_B2-22</strain>
    </source>
</reference>
<feature type="binding site" evidence="5">
    <location>
        <position position="103"/>
    </location>
    <ligand>
        <name>a divalent metal cation</name>
        <dbReference type="ChEBI" id="CHEBI:60240"/>
        <label>1</label>
    </ligand>
</feature>
<feature type="binding site" evidence="5">
    <location>
        <position position="227"/>
    </location>
    <ligand>
        <name>a divalent metal cation</name>
        <dbReference type="ChEBI" id="CHEBI:60240"/>
        <label>1</label>
    </ligand>
</feature>
<dbReference type="NCBIfam" id="TIGR00486">
    <property type="entry name" value="YbgI_SA1388"/>
    <property type="match status" value="1"/>
</dbReference>
<dbReference type="InterPro" id="IPR036069">
    <property type="entry name" value="DUF34/NIF3_sf"/>
</dbReference>
<comment type="subunit">
    <text evidence="2">Homohexamer.</text>
</comment>
<evidence type="ECO:0000313" key="6">
    <source>
        <dbReference type="EMBL" id="MVX58066.1"/>
    </source>
</evidence>
<evidence type="ECO:0000256" key="4">
    <source>
        <dbReference type="ARBA" id="ARBA00022723"/>
    </source>
</evidence>
<dbReference type="InterPro" id="IPR002678">
    <property type="entry name" value="DUF34/NIF3"/>
</dbReference>
<feature type="binding site" evidence="5">
    <location>
        <position position="65"/>
    </location>
    <ligand>
        <name>a divalent metal cation</name>
        <dbReference type="ChEBI" id="CHEBI:60240"/>
        <label>1</label>
    </ligand>
</feature>
<dbReference type="AlphaFoldDB" id="A0A7X3G6M3"/>
<feature type="binding site" evidence="5">
    <location>
        <position position="224"/>
    </location>
    <ligand>
        <name>a divalent metal cation</name>
        <dbReference type="ChEBI" id="CHEBI:60240"/>
        <label>1</label>
    </ligand>
</feature>
<dbReference type="GO" id="GO:0005737">
    <property type="term" value="C:cytoplasm"/>
    <property type="evidence" value="ECO:0007669"/>
    <property type="project" value="TreeGrafter"/>
</dbReference>
<evidence type="ECO:0000256" key="1">
    <source>
        <dbReference type="ARBA" id="ARBA00006964"/>
    </source>
</evidence>
<sequence>MKVRDVIERYEAFCPPELSLEGDQVGLQIGSLDKEVQRVMVTLDIREQTVEEAIANQVDLLIVKHAPIFRPIKNLVYDQGMNGIYVDLIKADIAVYVSHTNIDVVEGGLNDWFCDLLGIKNTQPLHETGPNQGIGRIGEIEPMDFQELALKVKETFHLDSVRLVEYPGYLTEPVKRIAICGGSGQSFASDALAKGADVLITGDIYYHTAQDFLSQGLRAIDPGHYIEVIFIQGLTMLLEKWKQEEGWALDILGSRVSTNPFYHL</sequence>
<dbReference type="OrthoDB" id="9792792at2"/>
<name>A0A7X3G6M3_9STRE</name>
<gene>
    <name evidence="6" type="ORF">E5983_00045</name>
</gene>
<dbReference type="FunFam" id="3.40.1390.30:FF:000006">
    <property type="entry name" value="Dinuclear metal center protein, YbgI family"/>
    <property type="match status" value="1"/>
</dbReference>
<organism evidence="6 7">
    <name type="scientific">Streptococcus danieliae</name>
    <dbReference type="NCBI Taxonomy" id="747656"/>
    <lineage>
        <taxon>Bacteria</taxon>
        <taxon>Bacillati</taxon>
        <taxon>Bacillota</taxon>
        <taxon>Bacilli</taxon>
        <taxon>Lactobacillales</taxon>
        <taxon>Streptococcaceae</taxon>
        <taxon>Streptococcus</taxon>
    </lineage>
</organism>
<dbReference type="SUPFAM" id="SSF102705">
    <property type="entry name" value="NIF3 (NGG1p interacting factor 3)-like"/>
    <property type="match status" value="1"/>
</dbReference>
<evidence type="ECO:0000256" key="3">
    <source>
        <dbReference type="ARBA" id="ARBA00022112"/>
    </source>
</evidence>
<evidence type="ECO:0000256" key="2">
    <source>
        <dbReference type="ARBA" id="ARBA00011643"/>
    </source>
</evidence>
<dbReference type="PANTHER" id="PTHR13799:SF14">
    <property type="entry name" value="GTP CYCLOHYDROLASE 1 TYPE 2 HOMOLOG"/>
    <property type="match status" value="1"/>
</dbReference>
<dbReference type="PANTHER" id="PTHR13799">
    <property type="entry name" value="NGG1 INTERACTING FACTOR 3"/>
    <property type="match status" value="1"/>
</dbReference>
<dbReference type="Gene3D" id="3.40.1390.30">
    <property type="entry name" value="NIF3 (NGG1p interacting factor 3)-like"/>
    <property type="match status" value="2"/>
</dbReference>
<comment type="similarity">
    <text evidence="1">Belongs to the GTP cyclohydrolase I type 2/NIF3 family.</text>
</comment>
<keyword evidence="4 5" id="KW-0479">Metal-binding</keyword>
<protein>
    <recommendedName>
        <fullName evidence="3">GTP cyclohydrolase 1 type 2 homolog</fullName>
    </recommendedName>
</protein>
<evidence type="ECO:0000313" key="7">
    <source>
        <dbReference type="Proteomes" id="UP000461595"/>
    </source>
</evidence>
<evidence type="ECO:0000256" key="5">
    <source>
        <dbReference type="PIRSR" id="PIRSR602678-1"/>
    </source>
</evidence>